<evidence type="ECO:0000256" key="1">
    <source>
        <dbReference type="ARBA" id="ARBA00022729"/>
    </source>
</evidence>
<proteinExistence type="predicted"/>
<evidence type="ECO:0000313" key="4">
    <source>
        <dbReference type="EMBL" id="CAG5087858.1"/>
    </source>
</evidence>
<dbReference type="Gene3D" id="2.130.10.10">
    <property type="entry name" value="YVTN repeat-like/Quinoprotein amine dehydrogenase"/>
    <property type="match status" value="1"/>
</dbReference>
<sequence length="918" mass="99020">MKKPLLFLGLSAALLSANAQSFDLQHLGSYHTNVFDGSAAEIVYYEPTNHRIYFTNATGNAIEVLDASDPTTLTLINTIDCSPYGGGINSLVVFDQYIAAAIENTNKQLDGEVVFFDTTGAFVNQLTVGALPDMITISPDGTKLVVANEGEPSDDYTVDPIGSVSIIDIATNPIAALSASDVATANFSNWESHRQSFESSAIDNWNYTVTPALYNTEGDSSVSGSEDVWGVVQEFTSSIETQAHGNYFFGGQDLDNANGGGAFQHTIDFDPVDLTGRPAAVLSFEYYSVGLDASDSLGYVVEYNNGTTWDMVNNYVNLDKDTSWTKVAIPVPGGSSHVRLRLLAEQNGASDYLAFDNVMLSFLDESVNIYGNNGFQTVEQDLEPEYVGVDKDNMFAWVSLQENNALAKIDLQTAQVVEIKGLGYKDHMAAGNGIDASNKADDVNINNWPVKGMYQPDALKCANIGGTNYMFIANEGDARDYGAYSEEERIEDITLDAMMFPNAANLQDQDSLGRLKVTISKGDWDHDGEFEELYSYGARSFSILDANGNLVYDSGDEFEQITYAILDTNFNATNDENAGAFKNRSDDKGPEPEAITIGEVDGVTYAFIGLERVGGVMVYDVSNPMSPQYRAYVNRRDFAELATDSAALDLGPEDIKFVPDSLSPNGQNLIIVSNEVSGTVSVFEFVTPDYPEVVISETQGVLCHGDANAILQATTTGGNGTIQYVWDNGGTNDTINSVGPGTYYVTVTDSLGWVASDTISIIEPDALVLSETHVMETNGNDGSIDLTVTGGTPAYSYNWDNGATTEDLTNISGGTYTVVVTDANGCEETSVVTITSSVGIVENDLAINAYPTNVEDLLMIEVNEQVEFFIISLEGRLVSSGWLNQGLNQLDLSRLSAGMYVVDLSGEKSTATIKINKQ</sequence>
<dbReference type="Proteomes" id="UP000683507">
    <property type="component" value="Chromosome"/>
</dbReference>
<accession>A0A916NJX5</accession>
<dbReference type="Pfam" id="PF13573">
    <property type="entry name" value="SprB"/>
    <property type="match status" value="1"/>
</dbReference>
<name>A0A916NJX5_9FLAO</name>
<gene>
    <name evidence="4" type="ORF">CRYO30217_03601</name>
</gene>
<dbReference type="RefSeq" id="WP_258543769.1">
    <property type="nucleotide sequence ID" value="NZ_OU015584.1"/>
</dbReference>
<dbReference type="Gene3D" id="2.60.40.740">
    <property type="match status" value="1"/>
</dbReference>
<dbReference type="InterPro" id="IPR052956">
    <property type="entry name" value="Mesenchyme-surface_protein"/>
</dbReference>
<dbReference type="Pfam" id="PF22494">
    <property type="entry name" value="choice_anch_I"/>
    <property type="match status" value="2"/>
</dbReference>
<feature type="domain" description="Choice-of-anchor I" evidence="3">
    <location>
        <begin position="27"/>
        <end position="203"/>
    </location>
</feature>
<dbReference type="PANTHER" id="PTHR46928:SF1">
    <property type="entry name" value="MESENCHYME-SPECIFIC CELL SURFACE GLYCOPROTEIN"/>
    <property type="match status" value="1"/>
</dbReference>
<dbReference type="AlphaFoldDB" id="A0A916NJX5"/>
<feature type="domain" description="Choice-of-anchor I" evidence="3">
    <location>
        <begin position="350"/>
        <end position="684"/>
    </location>
</feature>
<dbReference type="PANTHER" id="PTHR46928">
    <property type="entry name" value="MESENCHYME-SPECIFIC CELL SURFACE GLYCOPROTEIN"/>
    <property type="match status" value="1"/>
</dbReference>
<evidence type="ECO:0000256" key="2">
    <source>
        <dbReference type="SAM" id="SignalP"/>
    </source>
</evidence>
<dbReference type="NCBIfam" id="NF038117">
    <property type="entry name" value="choice_anch_I"/>
    <property type="match status" value="1"/>
</dbReference>
<keyword evidence="1 2" id="KW-0732">Signal</keyword>
<dbReference type="EMBL" id="OU015584">
    <property type="protein sequence ID" value="CAG5087858.1"/>
    <property type="molecule type" value="Genomic_DNA"/>
</dbReference>
<dbReference type="InterPro" id="IPR015943">
    <property type="entry name" value="WD40/YVTN_repeat-like_dom_sf"/>
</dbReference>
<feature type="chain" id="PRO_5037780974" description="Choice-of-anchor I domain-containing protein" evidence="2">
    <location>
        <begin position="20"/>
        <end position="918"/>
    </location>
</feature>
<dbReference type="InterPro" id="IPR055188">
    <property type="entry name" value="Choice_anch_I"/>
</dbReference>
<organism evidence="4 5">
    <name type="scientific">Parvicella tangerina</name>
    <dbReference type="NCBI Taxonomy" id="2829795"/>
    <lineage>
        <taxon>Bacteria</taxon>
        <taxon>Pseudomonadati</taxon>
        <taxon>Bacteroidota</taxon>
        <taxon>Flavobacteriia</taxon>
        <taxon>Flavobacteriales</taxon>
        <taxon>Parvicellaceae</taxon>
        <taxon>Parvicella</taxon>
    </lineage>
</organism>
<dbReference type="NCBIfam" id="TIGR04183">
    <property type="entry name" value="Por_Secre_tail"/>
    <property type="match status" value="1"/>
</dbReference>
<keyword evidence="5" id="KW-1185">Reference proteome</keyword>
<evidence type="ECO:0000259" key="3">
    <source>
        <dbReference type="Pfam" id="PF22494"/>
    </source>
</evidence>
<dbReference type="SUPFAM" id="SSF51004">
    <property type="entry name" value="C-terminal (heme d1) domain of cytochrome cd1-nitrite reductase"/>
    <property type="match status" value="1"/>
</dbReference>
<feature type="signal peptide" evidence="2">
    <location>
        <begin position="1"/>
        <end position="19"/>
    </location>
</feature>
<protein>
    <recommendedName>
        <fullName evidence="3">Choice-of-anchor I domain-containing protein</fullName>
    </recommendedName>
</protein>
<dbReference type="InterPro" id="IPR025667">
    <property type="entry name" value="SprB_repeat"/>
</dbReference>
<evidence type="ECO:0000313" key="5">
    <source>
        <dbReference type="Proteomes" id="UP000683507"/>
    </source>
</evidence>
<dbReference type="InterPro" id="IPR026444">
    <property type="entry name" value="Secre_tail"/>
</dbReference>
<dbReference type="KEGG" id="ptan:CRYO30217_03601"/>
<dbReference type="InterPro" id="IPR011048">
    <property type="entry name" value="Haem_d1_sf"/>
</dbReference>
<reference evidence="4" key="1">
    <citation type="submission" date="2021-04" db="EMBL/GenBank/DDBJ databases">
        <authorList>
            <person name="Rodrigo-Torres L."/>
            <person name="Arahal R. D."/>
            <person name="Lucena T."/>
        </authorList>
    </citation>
    <scope>NUCLEOTIDE SEQUENCE</scope>
    <source>
        <strain evidence="4">AS29M-1</strain>
    </source>
</reference>